<dbReference type="EMBL" id="JARBHB010000009">
    <property type="protein sequence ID" value="KAJ8876103.1"/>
    <property type="molecule type" value="Genomic_DNA"/>
</dbReference>
<gene>
    <name evidence="1" type="ORF">PR048_024012</name>
</gene>
<reference evidence="1 2" key="1">
    <citation type="submission" date="2023-02" db="EMBL/GenBank/DDBJ databases">
        <title>LHISI_Scaffold_Assembly.</title>
        <authorList>
            <person name="Stuart O.P."/>
            <person name="Cleave R."/>
            <person name="Magrath M.J.L."/>
            <person name="Mikheyev A.S."/>
        </authorList>
    </citation>
    <scope>NUCLEOTIDE SEQUENCE [LARGE SCALE GENOMIC DNA]</scope>
    <source>
        <strain evidence="1">Daus_M_001</strain>
        <tissue evidence="1">Leg muscle</tissue>
    </source>
</reference>
<keyword evidence="2" id="KW-1185">Reference proteome</keyword>
<evidence type="ECO:0000313" key="2">
    <source>
        <dbReference type="Proteomes" id="UP001159363"/>
    </source>
</evidence>
<organism evidence="1 2">
    <name type="scientific">Dryococelus australis</name>
    <dbReference type="NCBI Taxonomy" id="614101"/>
    <lineage>
        <taxon>Eukaryota</taxon>
        <taxon>Metazoa</taxon>
        <taxon>Ecdysozoa</taxon>
        <taxon>Arthropoda</taxon>
        <taxon>Hexapoda</taxon>
        <taxon>Insecta</taxon>
        <taxon>Pterygota</taxon>
        <taxon>Neoptera</taxon>
        <taxon>Polyneoptera</taxon>
        <taxon>Phasmatodea</taxon>
        <taxon>Verophasmatodea</taxon>
        <taxon>Anareolatae</taxon>
        <taxon>Phasmatidae</taxon>
        <taxon>Eurycanthinae</taxon>
        <taxon>Dryococelus</taxon>
    </lineage>
</organism>
<protein>
    <submittedName>
        <fullName evidence="1">Uncharacterized protein</fullName>
    </submittedName>
</protein>
<evidence type="ECO:0000313" key="1">
    <source>
        <dbReference type="EMBL" id="KAJ8876103.1"/>
    </source>
</evidence>
<proteinExistence type="predicted"/>
<dbReference type="Proteomes" id="UP001159363">
    <property type="component" value="Chromosome 8"/>
</dbReference>
<name>A0ABQ9GVN9_9NEOP</name>
<sequence>MRVIEVSLEQRRNDHIPKSGVIRPLFIQHTLQVSRLIAYTYHSGGVILCAAESTRMRSYVCDSSQLQLNYSRFGWFGVKKGLGQKEVDSCGWCYHCVIVDGMFRGFDNLVVKRTSASTFPAASAAGMSSFPMTFYVASWRTSDAVLRNQTVIVIPGPNVRGTVHMFCSAATWIVRTGGRCCPRRRTSIRTGYQRTGVEFQLSILHRGIEHGWEKLETAVYSRPQPPETLPDLISNVQRGLRLEDDINKLITSMPRRATVPKRLDYLPPTKANRVQPPAGPLRIFACGDRAGRCRLSASYLGDIPLPSPLHSGAAPFSPHYTLVDPQDFVAKSRRNFSTLSISSTILFARQRDRAPEFNIHLFASTTRIYLGFPEGQRKMFFENFQIEAIVRSRDFRALLLEEMNLYQLRRHVTLVVTLNLGVKRDLILDQGIAGPSSPDWWIACWNIIHWNTALALSHISSSRTSVHLKCWAASSLLFLLLPTPPNQGDPGSIPGARSHAGIMPDDAAGRRCFLDKIDVKHVYTEVDFVIGSRFIRHALDDSEPIADMRGNK</sequence>
<accession>A0ABQ9GVN9</accession>
<comment type="caution">
    <text evidence="1">The sequence shown here is derived from an EMBL/GenBank/DDBJ whole genome shotgun (WGS) entry which is preliminary data.</text>
</comment>